<dbReference type="AlphaFoldDB" id="A0A543A3T3"/>
<organism evidence="1 2">
    <name type="scientific">Nocardioides albertanoniae</name>
    <dbReference type="NCBI Taxonomy" id="1175486"/>
    <lineage>
        <taxon>Bacteria</taxon>
        <taxon>Bacillati</taxon>
        <taxon>Actinomycetota</taxon>
        <taxon>Actinomycetes</taxon>
        <taxon>Propionibacteriales</taxon>
        <taxon>Nocardioidaceae</taxon>
        <taxon>Nocardioides</taxon>
    </lineage>
</organism>
<gene>
    <name evidence="1" type="ORF">FB381_1112</name>
</gene>
<sequence length="35" mass="3746">MPPILPMLAKPAKGVPGDGGYAFEPKWDDIRSSCT</sequence>
<dbReference type="Proteomes" id="UP000320209">
    <property type="component" value="Unassembled WGS sequence"/>
</dbReference>
<proteinExistence type="predicted"/>
<comment type="caution">
    <text evidence="1">The sequence shown here is derived from an EMBL/GenBank/DDBJ whole genome shotgun (WGS) entry which is preliminary data.</text>
</comment>
<name>A0A543A3T3_9ACTN</name>
<keyword evidence="2" id="KW-1185">Reference proteome</keyword>
<accession>A0A543A3T3</accession>
<evidence type="ECO:0000313" key="2">
    <source>
        <dbReference type="Proteomes" id="UP000320209"/>
    </source>
</evidence>
<dbReference type="EMBL" id="VFOV01000001">
    <property type="protein sequence ID" value="TQL67239.1"/>
    <property type="molecule type" value="Genomic_DNA"/>
</dbReference>
<evidence type="ECO:0000313" key="1">
    <source>
        <dbReference type="EMBL" id="TQL67239.1"/>
    </source>
</evidence>
<protein>
    <submittedName>
        <fullName evidence="1">Uncharacterized protein</fullName>
    </submittedName>
</protein>
<reference evidence="1 2" key="1">
    <citation type="submission" date="2019-06" db="EMBL/GenBank/DDBJ databases">
        <title>Sequencing the genomes of 1000 actinobacteria strains.</title>
        <authorList>
            <person name="Klenk H.-P."/>
        </authorList>
    </citation>
    <scope>NUCLEOTIDE SEQUENCE [LARGE SCALE GENOMIC DNA]</scope>
    <source>
        <strain evidence="1 2">DSM 25218</strain>
    </source>
</reference>